<comment type="caution">
    <text evidence="1">The sequence shown here is derived from an EMBL/GenBank/DDBJ whole genome shotgun (WGS) entry which is preliminary data.</text>
</comment>
<dbReference type="PANTHER" id="PTHR28055">
    <property type="entry name" value="ALTERED INHERITANCE OF MITOCHONDRIA PROTEIN 41, MITOCHONDRIAL"/>
    <property type="match status" value="1"/>
</dbReference>
<dbReference type="SUPFAM" id="SSF89095">
    <property type="entry name" value="GatB/YqeY motif"/>
    <property type="match status" value="1"/>
</dbReference>
<dbReference type="Gene3D" id="1.10.1510.10">
    <property type="entry name" value="Uncharacterised protein YqeY/AIM41 PF09424, N-terminal domain"/>
    <property type="match status" value="1"/>
</dbReference>
<name>A0A833L265_UNCSA</name>
<evidence type="ECO:0008006" key="3">
    <source>
        <dbReference type="Google" id="ProtNLM"/>
    </source>
</evidence>
<dbReference type="InterPro" id="IPR042184">
    <property type="entry name" value="YqeY/Aim41_N"/>
</dbReference>
<dbReference type="PANTHER" id="PTHR28055:SF1">
    <property type="entry name" value="ALTERED INHERITANCE OF MITOCHONDRIA PROTEIN 41, MITOCHONDRIAL"/>
    <property type="match status" value="1"/>
</dbReference>
<gene>
    <name evidence="1" type="ORF">FD145_209</name>
</gene>
<dbReference type="EMBL" id="WPAF01000002">
    <property type="protein sequence ID" value="KAF0135071.1"/>
    <property type="molecule type" value="Genomic_DNA"/>
</dbReference>
<dbReference type="Proteomes" id="UP000488506">
    <property type="component" value="Unassembled WGS sequence"/>
</dbReference>
<dbReference type="InterPro" id="IPR003789">
    <property type="entry name" value="Asn/Gln_tRNA_amidoTrase-B-like"/>
</dbReference>
<dbReference type="AlphaFoldDB" id="A0A833L265"/>
<dbReference type="GO" id="GO:0016884">
    <property type="term" value="F:carbon-nitrogen ligase activity, with glutamine as amido-N-donor"/>
    <property type="evidence" value="ECO:0007669"/>
    <property type="project" value="InterPro"/>
</dbReference>
<evidence type="ECO:0000313" key="1">
    <source>
        <dbReference type="EMBL" id="KAF0135071.1"/>
    </source>
</evidence>
<organism evidence="1 2">
    <name type="scientific">Candidatus Saganbacteria bacterium</name>
    <dbReference type="NCBI Taxonomy" id="2575572"/>
    <lineage>
        <taxon>Bacteria</taxon>
        <taxon>Bacillati</taxon>
        <taxon>Saganbacteria</taxon>
    </lineage>
</organism>
<evidence type="ECO:0000313" key="2">
    <source>
        <dbReference type="Proteomes" id="UP000488506"/>
    </source>
</evidence>
<dbReference type="InterPro" id="IPR019004">
    <property type="entry name" value="YqeY/Aim41"/>
</dbReference>
<proteinExistence type="predicted"/>
<reference evidence="1 2" key="1">
    <citation type="submission" date="2019-12" db="EMBL/GenBank/DDBJ databases">
        <authorList>
            <person name="Wolfe R."/>
            <person name="Danczak R."/>
            <person name="Wilkins M."/>
        </authorList>
    </citation>
    <scope>NUCLEOTIDE SEQUENCE [LARGE SCALE GENOMIC DNA]</scope>
    <source>
        <strain evidence="1">X2_MaxBin.013</strain>
    </source>
</reference>
<protein>
    <recommendedName>
        <fullName evidence="3">GatB/YqeY domain-containing protein</fullName>
    </recommendedName>
</protein>
<sequence length="109" mass="12496">MLAILKATIYNQFTMNTENNKTILPGISNDIAKAMKEKEELRLSVLRMMKSKILYVNARGDLPDPEIIKIIAKYAKELKESIEEAKKVDRPEAAKKTEAELKIVEEYLK</sequence>
<dbReference type="Pfam" id="PF09424">
    <property type="entry name" value="YqeY"/>
    <property type="match status" value="1"/>
</dbReference>
<accession>A0A833L265</accession>